<evidence type="ECO:0000313" key="1">
    <source>
        <dbReference type="EMBL" id="OLQ14351.1"/>
    </source>
</evidence>
<keyword evidence="2" id="KW-1185">Reference proteome</keyword>
<name>A0A1Q9F3W2_SYMMI</name>
<accession>A0A1Q9F3W2</accession>
<dbReference type="OrthoDB" id="411560at2759"/>
<comment type="caution">
    <text evidence="1">The sequence shown here is derived from an EMBL/GenBank/DDBJ whole genome shotgun (WGS) entry which is preliminary data.</text>
</comment>
<protein>
    <submittedName>
        <fullName evidence="1">Uncharacterized protein</fullName>
    </submittedName>
</protein>
<gene>
    <name evidence="1" type="ORF">AK812_SmicGene1496</name>
</gene>
<evidence type="ECO:0000313" key="2">
    <source>
        <dbReference type="Proteomes" id="UP000186817"/>
    </source>
</evidence>
<dbReference type="EMBL" id="LSRX01000016">
    <property type="protein sequence ID" value="OLQ14351.1"/>
    <property type="molecule type" value="Genomic_DNA"/>
</dbReference>
<organism evidence="1 2">
    <name type="scientific">Symbiodinium microadriaticum</name>
    <name type="common">Dinoflagellate</name>
    <name type="synonym">Zooxanthella microadriatica</name>
    <dbReference type="NCBI Taxonomy" id="2951"/>
    <lineage>
        <taxon>Eukaryota</taxon>
        <taxon>Sar</taxon>
        <taxon>Alveolata</taxon>
        <taxon>Dinophyceae</taxon>
        <taxon>Suessiales</taxon>
        <taxon>Symbiodiniaceae</taxon>
        <taxon>Symbiodinium</taxon>
    </lineage>
</organism>
<dbReference type="AlphaFoldDB" id="A0A1Q9F3W2"/>
<sequence length="327" mass="36133">MQRLLRTAGADQIAICGLDNFRCSVCEEDKKPSAPAAVTMPEEYKFNKAISLDMFITLFHVAVIVGEGAGPPASSDMARALSACWLNWAGMPGSIVLDSGLEKRCHVPMAPSFATSELRVRPTWTRRTTRRDKGYTQGDYIKTTILSRQLRGRQNMEFVDTESVGVFSKEGIVEASSDSLVSLRGEAVDVQRGIQSTPSTGFDVQSESAEHLRMVLHGLMTTGATKEHVIQAVWPGYASRREKTLNFYAKRMAEVFPYASDPRMVADLMGEIPALDIVNLKYVATMMSAEILHNHVAGRLVWHEEKKGEAEKDAFVSGITRSQVTWA</sequence>
<dbReference type="Proteomes" id="UP000186817">
    <property type="component" value="Unassembled WGS sequence"/>
</dbReference>
<proteinExistence type="predicted"/>
<reference evidence="1 2" key="1">
    <citation type="submission" date="2016-02" db="EMBL/GenBank/DDBJ databases">
        <title>Genome analysis of coral dinoflagellate symbionts highlights evolutionary adaptations to a symbiotic lifestyle.</title>
        <authorList>
            <person name="Aranda M."/>
            <person name="Li Y."/>
            <person name="Liew Y.J."/>
            <person name="Baumgarten S."/>
            <person name="Simakov O."/>
            <person name="Wilson M."/>
            <person name="Piel J."/>
            <person name="Ashoor H."/>
            <person name="Bougouffa S."/>
            <person name="Bajic V.B."/>
            <person name="Ryu T."/>
            <person name="Ravasi T."/>
            <person name="Bayer T."/>
            <person name="Micklem G."/>
            <person name="Kim H."/>
            <person name="Bhak J."/>
            <person name="Lajeunesse T.C."/>
            <person name="Voolstra C.R."/>
        </authorList>
    </citation>
    <scope>NUCLEOTIDE SEQUENCE [LARGE SCALE GENOMIC DNA]</scope>
    <source>
        <strain evidence="1 2">CCMP2467</strain>
    </source>
</reference>